<gene>
    <name evidence="7" type="ORF">LTR91_025787</name>
</gene>
<feature type="transmembrane region" description="Helical" evidence="6">
    <location>
        <begin position="194"/>
        <end position="213"/>
    </location>
</feature>
<dbReference type="PANTHER" id="PTHR45649:SF14">
    <property type="entry name" value="GABA PERMEASE"/>
    <property type="match status" value="1"/>
</dbReference>
<evidence type="ECO:0000313" key="7">
    <source>
        <dbReference type="EMBL" id="KAK0950281.1"/>
    </source>
</evidence>
<protein>
    <submittedName>
        <fullName evidence="7">Uncharacterized protein</fullName>
    </submittedName>
</protein>
<feature type="transmembrane region" description="Helical" evidence="6">
    <location>
        <begin position="150"/>
        <end position="174"/>
    </location>
</feature>
<dbReference type="GO" id="GO:0016020">
    <property type="term" value="C:membrane"/>
    <property type="evidence" value="ECO:0007669"/>
    <property type="project" value="UniProtKB-SubCell"/>
</dbReference>
<evidence type="ECO:0000256" key="1">
    <source>
        <dbReference type="ARBA" id="ARBA00004141"/>
    </source>
</evidence>
<evidence type="ECO:0000256" key="6">
    <source>
        <dbReference type="SAM" id="Phobius"/>
    </source>
</evidence>
<feature type="transmembrane region" description="Helical" evidence="6">
    <location>
        <begin position="73"/>
        <end position="94"/>
    </location>
</feature>
<organism evidence="7 8">
    <name type="scientific">Friedmanniomyces endolithicus</name>
    <dbReference type="NCBI Taxonomy" id="329885"/>
    <lineage>
        <taxon>Eukaryota</taxon>
        <taxon>Fungi</taxon>
        <taxon>Dikarya</taxon>
        <taxon>Ascomycota</taxon>
        <taxon>Pezizomycotina</taxon>
        <taxon>Dothideomycetes</taxon>
        <taxon>Dothideomycetidae</taxon>
        <taxon>Mycosphaerellales</taxon>
        <taxon>Teratosphaeriaceae</taxon>
        <taxon>Friedmanniomyces</taxon>
    </lineage>
</organism>
<keyword evidence="4 6" id="KW-1133">Transmembrane helix</keyword>
<keyword evidence="2" id="KW-0813">Transport</keyword>
<name>A0AAN6H268_9PEZI</name>
<feature type="transmembrane region" description="Helical" evidence="6">
    <location>
        <begin position="122"/>
        <end position="144"/>
    </location>
</feature>
<comment type="caution">
    <text evidence="7">The sequence shown here is derived from an EMBL/GenBank/DDBJ whole genome shotgun (WGS) entry which is preliminary data.</text>
</comment>
<proteinExistence type="predicted"/>
<dbReference type="EMBL" id="JAUJLE010000870">
    <property type="protein sequence ID" value="KAK0950281.1"/>
    <property type="molecule type" value="Genomic_DNA"/>
</dbReference>
<dbReference type="Pfam" id="PF13520">
    <property type="entry name" value="AA_permease_2"/>
    <property type="match status" value="1"/>
</dbReference>
<dbReference type="InterPro" id="IPR002293">
    <property type="entry name" value="AA/rel_permease1"/>
</dbReference>
<evidence type="ECO:0000256" key="3">
    <source>
        <dbReference type="ARBA" id="ARBA00022692"/>
    </source>
</evidence>
<sequence>MAQRTWRRRYQPGKTASIARHLLTSQPTVVQTQDASVNVPRDVLLLLHHRRPVIRNGLRIHGDLPQRHRLHSATLALTAILIILTFFSATNFVASASRQLYAFARDGGLPFSAQIAKVSSRLNVPVLACIIAFAFVVLISLIALGSSVAFFAIISLQLIALFFTYVVAIGTLIYRRLRGPPLPEHRWSLGRAGLAINVFAFLYGLFALAFIVLPSTPTVTGATMNWGPVMFAGVMIFALVYYFASGHKTYLGPVKLVKDEGGWAR</sequence>
<dbReference type="Gene3D" id="1.20.1740.10">
    <property type="entry name" value="Amino acid/polyamine transporter I"/>
    <property type="match status" value="1"/>
</dbReference>
<accession>A0AAN6H268</accession>
<dbReference type="PANTHER" id="PTHR45649">
    <property type="entry name" value="AMINO-ACID PERMEASE BAT1"/>
    <property type="match status" value="1"/>
</dbReference>
<reference evidence="7" key="1">
    <citation type="submission" date="2023-06" db="EMBL/GenBank/DDBJ databases">
        <title>Black Yeasts Isolated from many extreme environments.</title>
        <authorList>
            <person name="Coleine C."/>
            <person name="Stajich J.E."/>
            <person name="Selbmann L."/>
        </authorList>
    </citation>
    <scope>NUCLEOTIDE SEQUENCE</scope>
    <source>
        <strain evidence="7">CCFEE 5200</strain>
    </source>
</reference>
<keyword evidence="3 6" id="KW-0812">Transmembrane</keyword>
<evidence type="ECO:0000313" key="8">
    <source>
        <dbReference type="Proteomes" id="UP001175353"/>
    </source>
</evidence>
<evidence type="ECO:0000256" key="4">
    <source>
        <dbReference type="ARBA" id="ARBA00022989"/>
    </source>
</evidence>
<feature type="transmembrane region" description="Helical" evidence="6">
    <location>
        <begin position="225"/>
        <end position="244"/>
    </location>
</feature>
<keyword evidence="5 6" id="KW-0472">Membrane</keyword>
<dbReference type="Proteomes" id="UP001175353">
    <property type="component" value="Unassembled WGS sequence"/>
</dbReference>
<dbReference type="GO" id="GO:0022857">
    <property type="term" value="F:transmembrane transporter activity"/>
    <property type="evidence" value="ECO:0007669"/>
    <property type="project" value="InterPro"/>
</dbReference>
<evidence type="ECO:0000256" key="5">
    <source>
        <dbReference type="ARBA" id="ARBA00023136"/>
    </source>
</evidence>
<evidence type="ECO:0000256" key="2">
    <source>
        <dbReference type="ARBA" id="ARBA00022448"/>
    </source>
</evidence>
<comment type="subcellular location">
    <subcellularLocation>
        <location evidence="1">Membrane</location>
        <topology evidence="1">Multi-pass membrane protein</topology>
    </subcellularLocation>
</comment>
<keyword evidence="8" id="KW-1185">Reference proteome</keyword>
<dbReference type="AlphaFoldDB" id="A0AAN6H268"/>